<dbReference type="PANTHER" id="PTHR33050:SF7">
    <property type="entry name" value="RIBONUCLEASE H"/>
    <property type="match status" value="1"/>
</dbReference>
<evidence type="ECO:0000313" key="2">
    <source>
        <dbReference type="Proteomes" id="UP001152795"/>
    </source>
</evidence>
<reference evidence="1" key="1">
    <citation type="submission" date="2020-04" db="EMBL/GenBank/DDBJ databases">
        <authorList>
            <person name="Alioto T."/>
            <person name="Alioto T."/>
            <person name="Gomez Garrido J."/>
        </authorList>
    </citation>
    <scope>NUCLEOTIDE SEQUENCE</scope>
    <source>
        <strain evidence="1">A484AB</strain>
    </source>
</reference>
<name>A0A6S7LE21_PARCT</name>
<evidence type="ECO:0000313" key="1">
    <source>
        <dbReference type="EMBL" id="CAB4030789.1"/>
    </source>
</evidence>
<dbReference type="PANTHER" id="PTHR33050">
    <property type="entry name" value="REVERSE TRANSCRIPTASE DOMAIN-CONTAINING PROTEIN"/>
    <property type="match status" value="1"/>
</dbReference>
<feature type="non-terminal residue" evidence="1">
    <location>
        <position position="90"/>
    </location>
</feature>
<sequence>MEPPSQLPPHYSTCQQSLTAMMLTFKNLNIPLAPGKTQGPATVLEFMGIILDSVRMEARLPDDKIERLRAVFNTFQKRRSCTLKELQSLI</sequence>
<organism evidence="1 2">
    <name type="scientific">Paramuricea clavata</name>
    <name type="common">Red gorgonian</name>
    <name type="synonym">Violescent sea-whip</name>
    <dbReference type="NCBI Taxonomy" id="317549"/>
    <lineage>
        <taxon>Eukaryota</taxon>
        <taxon>Metazoa</taxon>
        <taxon>Cnidaria</taxon>
        <taxon>Anthozoa</taxon>
        <taxon>Octocorallia</taxon>
        <taxon>Malacalcyonacea</taxon>
        <taxon>Plexauridae</taxon>
        <taxon>Paramuricea</taxon>
    </lineage>
</organism>
<protein>
    <submittedName>
        <fullName evidence="1">Uncharacterized protein</fullName>
    </submittedName>
</protein>
<accession>A0A6S7LE21</accession>
<dbReference type="AlphaFoldDB" id="A0A6S7LE21"/>
<keyword evidence="2" id="KW-1185">Reference proteome</keyword>
<dbReference type="EMBL" id="CACRXK020017141">
    <property type="protein sequence ID" value="CAB4030789.1"/>
    <property type="molecule type" value="Genomic_DNA"/>
</dbReference>
<dbReference type="OrthoDB" id="5980870at2759"/>
<dbReference type="InterPro" id="IPR052055">
    <property type="entry name" value="Hepadnavirus_pol/RT"/>
</dbReference>
<proteinExistence type="predicted"/>
<gene>
    <name evidence="1" type="ORF">PACLA_8A029703</name>
</gene>
<comment type="caution">
    <text evidence="1">The sequence shown here is derived from an EMBL/GenBank/DDBJ whole genome shotgun (WGS) entry which is preliminary data.</text>
</comment>
<dbReference type="Proteomes" id="UP001152795">
    <property type="component" value="Unassembled WGS sequence"/>
</dbReference>